<organism evidence="2 3">
    <name type="scientific">Candidatus Methanofastidiosum methylothiophilum</name>
    <dbReference type="NCBI Taxonomy" id="1705564"/>
    <lineage>
        <taxon>Archaea</taxon>
        <taxon>Methanobacteriati</taxon>
        <taxon>Methanobacteriota</taxon>
        <taxon>Stenosarchaea group</taxon>
        <taxon>Candidatus Methanofastidiosia</taxon>
        <taxon>Candidatus Methanofastidiosales</taxon>
        <taxon>Candidatus Methanofastidiosaceae</taxon>
        <taxon>Candidatus Methanofastidiosum</taxon>
    </lineage>
</organism>
<reference evidence="2 3" key="1">
    <citation type="journal article" date="2016" name="ISME J.">
        <title>Chasing the elusive Euryarchaeota class WSA2: genomes reveal a uniquely fastidious methyl-reducing methanogen.</title>
        <authorList>
            <person name="Nobu M.K."/>
            <person name="Narihiro T."/>
            <person name="Kuroda K."/>
            <person name="Mei R."/>
            <person name="Liu W.T."/>
        </authorList>
    </citation>
    <scope>NUCLEOTIDE SEQUENCE [LARGE SCALE GENOMIC DNA]</scope>
    <source>
        <strain evidence="2">U1lsi0528_Bin089</strain>
    </source>
</reference>
<dbReference type="EMBL" id="LNGD01000306">
    <property type="protein sequence ID" value="KYC44292.1"/>
    <property type="molecule type" value="Genomic_DNA"/>
</dbReference>
<evidence type="ECO:0000313" key="2">
    <source>
        <dbReference type="EMBL" id="KYC44292.1"/>
    </source>
</evidence>
<sequence length="163" mass="18385">MYMVTRQLNYFEGPIVEVTRGGLDGVNPDALVEKYKGEFEQFSDPREAVKVALSIREQWSKDIEGLPNEEYAVASIRDKVIRDIAIGCGNTCGGDCPLEAISPEEAEAWAVKEYNALKKCARCNDIVKTPYTHEYSEEEFCSEYCTEEDLNDIMEGLNEGEHN</sequence>
<name>A0A150IH70_9EURY</name>
<dbReference type="PROSITE" id="PS51379">
    <property type="entry name" value="4FE4S_FER_2"/>
    <property type="match status" value="1"/>
</dbReference>
<gene>
    <name evidence="2" type="ORF">AMQ74_01991</name>
</gene>
<evidence type="ECO:0000259" key="1">
    <source>
        <dbReference type="PROSITE" id="PS51379"/>
    </source>
</evidence>
<accession>A0A150IH70</accession>
<dbReference type="AlphaFoldDB" id="A0A150IH70"/>
<proteinExistence type="predicted"/>
<dbReference type="Proteomes" id="UP000075578">
    <property type="component" value="Unassembled WGS sequence"/>
</dbReference>
<protein>
    <recommendedName>
        <fullName evidence="1">4Fe-4S ferredoxin-type domain-containing protein</fullName>
    </recommendedName>
</protein>
<dbReference type="InterPro" id="IPR017896">
    <property type="entry name" value="4Fe4S_Fe-S-bd"/>
</dbReference>
<feature type="domain" description="4Fe-4S ferredoxin-type" evidence="1">
    <location>
        <begin position="76"/>
        <end position="106"/>
    </location>
</feature>
<evidence type="ECO:0000313" key="3">
    <source>
        <dbReference type="Proteomes" id="UP000075578"/>
    </source>
</evidence>
<comment type="caution">
    <text evidence="2">The sequence shown here is derived from an EMBL/GenBank/DDBJ whole genome shotgun (WGS) entry which is preliminary data.</text>
</comment>